<dbReference type="PROSITE" id="PS51257">
    <property type="entry name" value="PROKAR_LIPOPROTEIN"/>
    <property type="match status" value="1"/>
</dbReference>
<protein>
    <recommendedName>
        <fullName evidence="1">Lipid/polyisoprenoid-binding YceI-like domain-containing protein</fullName>
    </recommendedName>
</protein>
<dbReference type="EMBL" id="UOEW01000100">
    <property type="protein sequence ID" value="VAW35389.1"/>
    <property type="molecule type" value="Genomic_DNA"/>
</dbReference>
<proteinExistence type="predicted"/>
<evidence type="ECO:0000313" key="2">
    <source>
        <dbReference type="EMBL" id="VAW35389.1"/>
    </source>
</evidence>
<dbReference type="Gene3D" id="2.40.128.110">
    <property type="entry name" value="Lipid/polyisoprenoid-binding, YceI-like"/>
    <property type="match status" value="1"/>
</dbReference>
<organism evidence="2">
    <name type="scientific">hydrothermal vent metagenome</name>
    <dbReference type="NCBI Taxonomy" id="652676"/>
    <lineage>
        <taxon>unclassified sequences</taxon>
        <taxon>metagenomes</taxon>
        <taxon>ecological metagenomes</taxon>
    </lineage>
</organism>
<dbReference type="AlphaFoldDB" id="A0A3B0VEY7"/>
<dbReference type="PIRSF" id="PIRSF029811">
    <property type="entry name" value="UCP029811"/>
    <property type="match status" value="1"/>
</dbReference>
<dbReference type="InterPro" id="IPR027016">
    <property type="entry name" value="UCP029811"/>
</dbReference>
<dbReference type="SUPFAM" id="SSF101874">
    <property type="entry name" value="YceI-like"/>
    <property type="match status" value="1"/>
</dbReference>
<dbReference type="SMART" id="SM00867">
    <property type="entry name" value="YceI"/>
    <property type="match status" value="1"/>
</dbReference>
<evidence type="ECO:0000259" key="1">
    <source>
        <dbReference type="SMART" id="SM00867"/>
    </source>
</evidence>
<dbReference type="Pfam" id="PF04264">
    <property type="entry name" value="YceI"/>
    <property type="match status" value="1"/>
</dbReference>
<accession>A0A3B0VEY7</accession>
<feature type="domain" description="Lipid/polyisoprenoid-binding YceI-like" evidence="1">
    <location>
        <begin position="25"/>
        <end position="187"/>
    </location>
</feature>
<gene>
    <name evidence="2" type="ORF">MNBD_GAMMA01-916</name>
</gene>
<dbReference type="InterPro" id="IPR036761">
    <property type="entry name" value="TTHA0802/YceI-like_sf"/>
</dbReference>
<name>A0A3B0VEY7_9ZZZZ</name>
<dbReference type="InterPro" id="IPR007372">
    <property type="entry name" value="Lipid/polyisoprenoid-bd_YceI"/>
</dbReference>
<reference evidence="2" key="1">
    <citation type="submission" date="2018-06" db="EMBL/GenBank/DDBJ databases">
        <authorList>
            <person name="Zhirakovskaya E."/>
        </authorList>
    </citation>
    <scope>NUCLEOTIDE SEQUENCE</scope>
</reference>
<sequence>MNKLIIFLTILLISACQQKKTTIQPWILNQDDSSISIIITKNNSVSEVAYFQQFSGRINASGYLEIEIQLDSLETNIPIRNERIEKHLFETELYATTRIHTQLAPKDLTIGTHTISFDVDLHGVSAILQADVIVFEQFNKKVVTLHKPLIIDAKTFALQDGIITLKNIAKLQSINFSVPINFILHFESE</sequence>